<sequence>MPLLDVSDVLSDPDFVDNTLVCFRSVETVDDRGRSTLQTTATPFSGVVTSDRGDILERIAEGERITGSILICTTFRLTDGNADGTTADEVEWQGRRYTVAAVNDYSTYGAGFVEVVCDLKPLSG</sequence>
<name>A0A840C1K7_9HYPH</name>
<accession>A0A840C1K7</accession>
<dbReference type="RefSeq" id="WP_183316734.1">
    <property type="nucleotide sequence ID" value="NZ_JACIEN010000002.1"/>
</dbReference>
<protein>
    <recommendedName>
        <fullName evidence="3">Head-tail adaptor</fullName>
    </recommendedName>
</protein>
<evidence type="ECO:0008006" key="3">
    <source>
        <dbReference type="Google" id="ProtNLM"/>
    </source>
</evidence>
<comment type="caution">
    <text evidence="1">The sequence shown here is derived from an EMBL/GenBank/DDBJ whole genome shotgun (WGS) entry which is preliminary data.</text>
</comment>
<keyword evidence="2" id="KW-1185">Reference proteome</keyword>
<dbReference type="Proteomes" id="UP000577362">
    <property type="component" value="Unassembled WGS sequence"/>
</dbReference>
<dbReference type="AlphaFoldDB" id="A0A840C1K7"/>
<proteinExistence type="predicted"/>
<evidence type="ECO:0000313" key="1">
    <source>
        <dbReference type="EMBL" id="MBB4017379.1"/>
    </source>
</evidence>
<evidence type="ECO:0000313" key="2">
    <source>
        <dbReference type="Proteomes" id="UP000577362"/>
    </source>
</evidence>
<gene>
    <name evidence="1" type="ORF">GGR16_002408</name>
</gene>
<reference evidence="1 2" key="1">
    <citation type="submission" date="2020-08" db="EMBL/GenBank/DDBJ databases">
        <title>Genomic Encyclopedia of Type Strains, Phase IV (KMG-IV): sequencing the most valuable type-strain genomes for metagenomic binning, comparative biology and taxonomic classification.</title>
        <authorList>
            <person name="Goeker M."/>
        </authorList>
    </citation>
    <scope>NUCLEOTIDE SEQUENCE [LARGE SCALE GENOMIC DNA]</scope>
    <source>
        <strain evidence="1 2">DSM 103737</strain>
    </source>
</reference>
<organism evidence="1 2">
    <name type="scientific">Chelatococcus caeni</name>
    <dbReference type="NCBI Taxonomy" id="1348468"/>
    <lineage>
        <taxon>Bacteria</taxon>
        <taxon>Pseudomonadati</taxon>
        <taxon>Pseudomonadota</taxon>
        <taxon>Alphaproteobacteria</taxon>
        <taxon>Hyphomicrobiales</taxon>
        <taxon>Chelatococcaceae</taxon>
        <taxon>Chelatococcus</taxon>
    </lineage>
</organism>
<dbReference type="EMBL" id="JACIEN010000002">
    <property type="protein sequence ID" value="MBB4017379.1"/>
    <property type="molecule type" value="Genomic_DNA"/>
</dbReference>